<dbReference type="GO" id="GO:0006313">
    <property type="term" value="P:DNA transposition"/>
    <property type="evidence" value="ECO:0007669"/>
    <property type="project" value="InterPro"/>
</dbReference>
<dbReference type="SUPFAM" id="SSF143422">
    <property type="entry name" value="Transposase IS200-like"/>
    <property type="match status" value="1"/>
</dbReference>
<dbReference type="AlphaFoldDB" id="A0A6J6NS31"/>
<dbReference type="GO" id="GO:0004803">
    <property type="term" value="F:transposase activity"/>
    <property type="evidence" value="ECO:0007669"/>
    <property type="project" value="InterPro"/>
</dbReference>
<gene>
    <name evidence="2" type="ORF">UFOPK2399_00602</name>
</gene>
<reference evidence="2" key="1">
    <citation type="submission" date="2020-05" db="EMBL/GenBank/DDBJ databases">
        <authorList>
            <person name="Chiriac C."/>
            <person name="Salcher M."/>
            <person name="Ghai R."/>
            <person name="Kavagutti S V."/>
        </authorList>
    </citation>
    <scope>NUCLEOTIDE SEQUENCE</scope>
</reference>
<dbReference type="EMBL" id="CAEZXP010000001">
    <property type="protein sequence ID" value="CAB4689530.1"/>
    <property type="molecule type" value="Genomic_DNA"/>
</dbReference>
<proteinExistence type="predicted"/>
<dbReference type="InterPro" id="IPR002686">
    <property type="entry name" value="Transposase_17"/>
</dbReference>
<dbReference type="SMART" id="SM01321">
    <property type="entry name" value="Y1_Tnp"/>
    <property type="match status" value="1"/>
</dbReference>
<dbReference type="InterPro" id="IPR036515">
    <property type="entry name" value="Transposase_17_sf"/>
</dbReference>
<dbReference type="Pfam" id="PF01797">
    <property type="entry name" value="Y1_Tnp"/>
    <property type="match status" value="1"/>
</dbReference>
<accession>A0A6J6NS31</accession>
<sequence length="268" mass="30527">MREGRLPLRARIRRALRLGSRASAAPSTPVSHPCVTHPGVRHLFLSRASCTNFGSFSTLGKERAYPGQVPRAPRQFVEGGIYHVASRGSNGQPLFVFDDDRRTFLNHLEAVVHRYPLECVSYCLMGNHYHLVVRTLDGGLSHAMRQLNGGYSRYFNRNYGRTAHLFRSHFMALPIEDESYLLTVCRYVAHNPVRAGLCSLPDEWPWSSHRATAGLERAPRFLNDALLREACGADHAWQRRYRDFVSVAPPLDELLRRRNKRHLTEIGV</sequence>
<name>A0A6J6NS31_9ZZZZ</name>
<dbReference type="GO" id="GO:0003677">
    <property type="term" value="F:DNA binding"/>
    <property type="evidence" value="ECO:0007669"/>
    <property type="project" value="InterPro"/>
</dbReference>
<organism evidence="2">
    <name type="scientific">freshwater metagenome</name>
    <dbReference type="NCBI Taxonomy" id="449393"/>
    <lineage>
        <taxon>unclassified sequences</taxon>
        <taxon>metagenomes</taxon>
        <taxon>ecological metagenomes</taxon>
    </lineage>
</organism>
<dbReference type="Gene3D" id="3.30.70.1290">
    <property type="entry name" value="Transposase IS200-like"/>
    <property type="match status" value="1"/>
</dbReference>
<dbReference type="PANTHER" id="PTHR34322">
    <property type="entry name" value="TRANSPOSASE, Y1_TNP DOMAIN-CONTAINING"/>
    <property type="match status" value="1"/>
</dbReference>
<dbReference type="PANTHER" id="PTHR34322:SF2">
    <property type="entry name" value="TRANSPOSASE IS200-LIKE DOMAIN-CONTAINING PROTEIN"/>
    <property type="match status" value="1"/>
</dbReference>
<protein>
    <submittedName>
        <fullName evidence="2">Unannotated protein</fullName>
    </submittedName>
</protein>
<feature type="domain" description="Transposase IS200-like" evidence="1">
    <location>
        <begin position="77"/>
        <end position="191"/>
    </location>
</feature>
<evidence type="ECO:0000259" key="1">
    <source>
        <dbReference type="SMART" id="SM01321"/>
    </source>
</evidence>
<evidence type="ECO:0000313" key="2">
    <source>
        <dbReference type="EMBL" id="CAB4689530.1"/>
    </source>
</evidence>